<sequence>MALQIAKSIGVAGSKAGCGKRKMTLEDYLSFLHTRNHDLLTLNSLNQIILMHGFVRIHAQPKKFLIDAVKTISLMDPCRSTLNEEIRPCSSDSVCEWIKDIEELNWQECSVSSIQTLSSRINGDANASLSTAAAAATESVKEKPRRKRKRKSSKSLENPKPNQSVDSTSTTSTLLLECR</sequence>
<dbReference type="InterPro" id="IPR056689">
    <property type="entry name" value="DUF7787"/>
</dbReference>
<comment type="caution">
    <text evidence="3">The sequence shown here is derived from an EMBL/GenBank/DDBJ whole genome shotgun (WGS) entry which is preliminary data.</text>
</comment>
<feature type="compositionally biased region" description="Low complexity" evidence="1">
    <location>
        <begin position="167"/>
        <end position="179"/>
    </location>
</feature>
<gene>
    <name evidence="3" type="ORF">RJ641_016334</name>
</gene>
<dbReference type="AlphaFoldDB" id="A0AAN8YYS2"/>
<name>A0AAN8YYS2_9MAGN</name>
<feature type="compositionally biased region" description="Basic residues" evidence="1">
    <location>
        <begin position="143"/>
        <end position="153"/>
    </location>
</feature>
<evidence type="ECO:0000313" key="4">
    <source>
        <dbReference type="Proteomes" id="UP001370490"/>
    </source>
</evidence>
<dbReference type="PANTHER" id="PTHR35096:SF8">
    <property type="entry name" value="OS03G0308600 PROTEIN"/>
    <property type="match status" value="1"/>
</dbReference>
<dbReference type="PANTHER" id="PTHR35096">
    <property type="entry name" value="BNAA08G28570D PROTEIN"/>
    <property type="match status" value="1"/>
</dbReference>
<evidence type="ECO:0000313" key="3">
    <source>
        <dbReference type="EMBL" id="KAK6917912.1"/>
    </source>
</evidence>
<feature type="region of interest" description="Disordered" evidence="1">
    <location>
        <begin position="134"/>
        <end position="179"/>
    </location>
</feature>
<reference evidence="3 4" key="1">
    <citation type="submission" date="2023-12" db="EMBL/GenBank/DDBJ databases">
        <title>A high-quality genome assembly for Dillenia turbinata (Dilleniales).</title>
        <authorList>
            <person name="Chanderbali A."/>
        </authorList>
    </citation>
    <scope>NUCLEOTIDE SEQUENCE [LARGE SCALE GENOMIC DNA]</scope>
    <source>
        <strain evidence="3">LSX21</strain>
        <tissue evidence="3">Leaf</tissue>
    </source>
</reference>
<dbReference type="EMBL" id="JBAMMX010000022">
    <property type="protein sequence ID" value="KAK6917912.1"/>
    <property type="molecule type" value="Genomic_DNA"/>
</dbReference>
<accession>A0AAN8YYS2</accession>
<keyword evidence="4" id="KW-1185">Reference proteome</keyword>
<evidence type="ECO:0000259" key="2">
    <source>
        <dbReference type="Pfam" id="PF25042"/>
    </source>
</evidence>
<feature type="domain" description="DUF7787" evidence="2">
    <location>
        <begin position="20"/>
        <end position="76"/>
    </location>
</feature>
<dbReference type="Pfam" id="PF25042">
    <property type="entry name" value="DUF7787"/>
    <property type="match status" value="1"/>
</dbReference>
<dbReference type="Proteomes" id="UP001370490">
    <property type="component" value="Unassembled WGS sequence"/>
</dbReference>
<organism evidence="3 4">
    <name type="scientific">Dillenia turbinata</name>
    <dbReference type="NCBI Taxonomy" id="194707"/>
    <lineage>
        <taxon>Eukaryota</taxon>
        <taxon>Viridiplantae</taxon>
        <taxon>Streptophyta</taxon>
        <taxon>Embryophyta</taxon>
        <taxon>Tracheophyta</taxon>
        <taxon>Spermatophyta</taxon>
        <taxon>Magnoliopsida</taxon>
        <taxon>eudicotyledons</taxon>
        <taxon>Gunneridae</taxon>
        <taxon>Pentapetalae</taxon>
        <taxon>Dilleniales</taxon>
        <taxon>Dilleniaceae</taxon>
        <taxon>Dillenia</taxon>
    </lineage>
</organism>
<protein>
    <recommendedName>
        <fullName evidence="2">DUF7787 domain-containing protein</fullName>
    </recommendedName>
</protein>
<evidence type="ECO:0000256" key="1">
    <source>
        <dbReference type="SAM" id="MobiDB-lite"/>
    </source>
</evidence>
<proteinExistence type="predicted"/>